<dbReference type="Proteomes" id="UP001154282">
    <property type="component" value="Unassembled WGS sequence"/>
</dbReference>
<accession>A0AAV0JPF8</accession>
<feature type="region of interest" description="Disordered" evidence="1">
    <location>
        <begin position="45"/>
        <end position="68"/>
    </location>
</feature>
<sequence length="68" mass="7485">PIYPQLCEREQRGRGFLELSYVLLKGAGIILLPHIFRCIRDVESAHERPPAKADRKTLPAGISTGGAT</sequence>
<feature type="compositionally biased region" description="Basic and acidic residues" evidence="1">
    <location>
        <begin position="45"/>
        <end position="57"/>
    </location>
</feature>
<evidence type="ECO:0000313" key="2">
    <source>
        <dbReference type="EMBL" id="CAI0411661.1"/>
    </source>
</evidence>
<reference evidence="2" key="1">
    <citation type="submission" date="2022-08" db="EMBL/GenBank/DDBJ databases">
        <authorList>
            <person name="Gutierrez-Valencia J."/>
        </authorList>
    </citation>
    <scope>NUCLEOTIDE SEQUENCE</scope>
</reference>
<evidence type="ECO:0000256" key="1">
    <source>
        <dbReference type="SAM" id="MobiDB-lite"/>
    </source>
</evidence>
<feature type="non-terminal residue" evidence="2">
    <location>
        <position position="1"/>
    </location>
</feature>
<dbReference type="EMBL" id="CAMGYJ010000005">
    <property type="protein sequence ID" value="CAI0411661.1"/>
    <property type="molecule type" value="Genomic_DNA"/>
</dbReference>
<proteinExistence type="predicted"/>
<organism evidence="2 3">
    <name type="scientific">Linum tenue</name>
    <dbReference type="NCBI Taxonomy" id="586396"/>
    <lineage>
        <taxon>Eukaryota</taxon>
        <taxon>Viridiplantae</taxon>
        <taxon>Streptophyta</taxon>
        <taxon>Embryophyta</taxon>
        <taxon>Tracheophyta</taxon>
        <taxon>Spermatophyta</taxon>
        <taxon>Magnoliopsida</taxon>
        <taxon>eudicotyledons</taxon>
        <taxon>Gunneridae</taxon>
        <taxon>Pentapetalae</taxon>
        <taxon>rosids</taxon>
        <taxon>fabids</taxon>
        <taxon>Malpighiales</taxon>
        <taxon>Linaceae</taxon>
        <taxon>Linum</taxon>
    </lineage>
</organism>
<evidence type="ECO:0000313" key="3">
    <source>
        <dbReference type="Proteomes" id="UP001154282"/>
    </source>
</evidence>
<name>A0AAV0JPF8_9ROSI</name>
<keyword evidence="3" id="KW-1185">Reference proteome</keyword>
<protein>
    <submittedName>
        <fullName evidence="2">Uncharacterized protein</fullName>
    </submittedName>
</protein>
<feature type="non-terminal residue" evidence="2">
    <location>
        <position position="68"/>
    </location>
</feature>
<comment type="caution">
    <text evidence="2">The sequence shown here is derived from an EMBL/GenBank/DDBJ whole genome shotgun (WGS) entry which is preliminary data.</text>
</comment>
<dbReference type="AlphaFoldDB" id="A0AAV0JPF8"/>
<gene>
    <name evidence="2" type="ORF">LITE_LOCUS15262</name>
</gene>